<feature type="modified residue" description="S-(dipyrrolylmethanemethyl)cysteine" evidence="7">
    <location>
        <position position="249"/>
    </location>
</feature>
<dbReference type="RefSeq" id="WP_130648485.1">
    <property type="nucleotide sequence ID" value="NZ_BMHA01000005.1"/>
</dbReference>
<dbReference type="Gene3D" id="3.40.190.10">
    <property type="entry name" value="Periplasmic binding protein-like II"/>
    <property type="match status" value="2"/>
</dbReference>
<dbReference type="GO" id="GO:0004418">
    <property type="term" value="F:hydroxymethylbilane synthase activity"/>
    <property type="evidence" value="ECO:0007669"/>
    <property type="project" value="UniProtKB-UniRule"/>
</dbReference>
<dbReference type="EC" id="2.5.1.61" evidence="7"/>
<comment type="subunit">
    <text evidence="3 7">Monomer.</text>
</comment>
<evidence type="ECO:0000256" key="1">
    <source>
        <dbReference type="ARBA" id="ARBA00002869"/>
    </source>
</evidence>
<dbReference type="AlphaFoldDB" id="A0A8J3A9W1"/>
<dbReference type="FunFam" id="3.40.190.10:FF:000005">
    <property type="entry name" value="Porphobilinogen deaminase"/>
    <property type="match status" value="1"/>
</dbReference>
<evidence type="ECO:0000256" key="5">
    <source>
        <dbReference type="ARBA" id="ARBA00023244"/>
    </source>
</evidence>
<dbReference type="InterPro" id="IPR022419">
    <property type="entry name" value="Porphobilin_deaminase_cofac_BS"/>
</dbReference>
<evidence type="ECO:0000313" key="11">
    <source>
        <dbReference type="Proteomes" id="UP000650511"/>
    </source>
</evidence>
<dbReference type="Proteomes" id="UP000650511">
    <property type="component" value="Unassembled WGS sequence"/>
</dbReference>
<keyword evidence="5 7" id="KW-0627">Porphyrin biosynthesis</keyword>
<evidence type="ECO:0000259" key="8">
    <source>
        <dbReference type="Pfam" id="PF01379"/>
    </source>
</evidence>
<comment type="caution">
    <text evidence="10">The sequence shown here is derived from an EMBL/GenBank/DDBJ whole genome shotgun (WGS) entry which is preliminary data.</text>
</comment>
<proteinExistence type="inferred from homology"/>
<reference evidence="10" key="2">
    <citation type="submission" date="2020-09" db="EMBL/GenBank/DDBJ databases">
        <authorList>
            <person name="Sun Q."/>
            <person name="Zhou Y."/>
        </authorList>
    </citation>
    <scope>NUCLEOTIDE SEQUENCE</scope>
    <source>
        <strain evidence="10">CGMCC 1.14988</strain>
    </source>
</reference>
<dbReference type="PIRSF" id="PIRSF001438">
    <property type="entry name" value="4pyrrol_synth_OHMeBilane_synth"/>
    <property type="match status" value="1"/>
</dbReference>
<dbReference type="InterPro" id="IPR022417">
    <property type="entry name" value="Porphobilin_deaminase_N"/>
</dbReference>
<feature type="domain" description="Porphobilinogen deaminase N-terminal" evidence="8">
    <location>
        <begin position="11"/>
        <end position="220"/>
    </location>
</feature>
<dbReference type="Pfam" id="PF03900">
    <property type="entry name" value="Porphobil_deamC"/>
    <property type="match status" value="1"/>
</dbReference>
<dbReference type="PRINTS" id="PR00151">
    <property type="entry name" value="PORPHBDMNASE"/>
</dbReference>
<feature type="domain" description="Porphobilinogen deaminase C-terminal" evidence="9">
    <location>
        <begin position="235"/>
        <end position="307"/>
    </location>
</feature>
<dbReference type="GO" id="GO:0006782">
    <property type="term" value="P:protoporphyrinogen IX biosynthetic process"/>
    <property type="evidence" value="ECO:0007669"/>
    <property type="project" value="UniProtKB-UniRule"/>
</dbReference>
<dbReference type="GO" id="GO:0005737">
    <property type="term" value="C:cytoplasm"/>
    <property type="evidence" value="ECO:0007669"/>
    <property type="project" value="UniProtKB-UniRule"/>
</dbReference>
<dbReference type="SUPFAM" id="SSF53850">
    <property type="entry name" value="Periplasmic binding protein-like II"/>
    <property type="match status" value="1"/>
</dbReference>
<dbReference type="OrthoDB" id="9810298at2"/>
<dbReference type="PANTHER" id="PTHR11557:SF0">
    <property type="entry name" value="PORPHOBILINOGEN DEAMINASE"/>
    <property type="match status" value="1"/>
</dbReference>
<dbReference type="EMBL" id="BMHA01000005">
    <property type="protein sequence ID" value="GGI05659.1"/>
    <property type="molecule type" value="Genomic_DNA"/>
</dbReference>
<accession>A0A8J3A9W1</accession>
<sequence length="323" mass="34791">MASASDRGPWRIATRRSTLAQTQARHVGESLQEATGRPFELVPMATTGDDHPDRALEAFDSKGLFVDSTRRAVLSGDCHLVVHSYKDLPTEPAEGLVIGAVPQRVDPRDALVTRAGHRLAELPRDRQVTIGTSSPRRRAQLQKARRDVLVQPIRGNLETRLGKVVNGEVDGIVLALAGLLRLRPQGFDLTVVPLEHGELLHAPAQGALAIECRVDDATTRKGLRRLDHAPTRTVVAAERELLLQLQGGCTAPIGAHASLLPGPDGGERLELLGLLSDPSGTRLYRASHETAADEPQLLGRVMAATLLEAGGHEVLETLRRQAG</sequence>
<dbReference type="InterPro" id="IPR022418">
    <property type="entry name" value="Porphobilinogen_deaminase_C"/>
</dbReference>
<dbReference type="SUPFAM" id="SSF54782">
    <property type="entry name" value="Porphobilinogen deaminase (hydroxymethylbilane synthase), C-terminal domain"/>
    <property type="match status" value="1"/>
</dbReference>
<dbReference type="InterPro" id="IPR036803">
    <property type="entry name" value="Porphobilinogen_deaminase_C_sf"/>
</dbReference>
<dbReference type="HAMAP" id="MF_00260">
    <property type="entry name" value="Porphobil_deam"/>
    <property type="match status" value="1"/>
</dbReference>
<name>A0A8J3A9W1_9ACTN</name>
<gene>
    <name evidence="7 10" type="primary">hemC</name>
    <name evidence="10" type="ORF">GCM10011354_15190</name>
</gene>
<organism evidence="10 11">
    <name type="scientific">Egicoccus halophilus</name>
    <dbReference type="NCBI Taxonomy" id="1670830"/>
    <lineage>
        <taxon>Bacteria</taxon>
        <taxon>Bacillati</taxon>
        <taxon>Actinomycetota</taxon>
        <taxon>Nitriliruptoria</taxon>
        <taxon>Egicoccales</taxon>
        <taxon>Egicoccaceae</taxon>
        <taxon>Egicoccus</taxon>
    </lineage>
</organism>
<evidence type="ECO:0000256" key="2">
    <source>
        <dbReference type="ARBA" id="ARBA00005638"/>
    </source>
</evidence>
<comment type="miscellaneous">
    <text evidence="7">The porphobilinogen subunits are added to the dipyrromethane group.</text>
</comment>
<comment type="similarity">
    <text evidence="2 7">Belongs to the HMBS family.</text>
</comment>
<evidence type="ECO:0000256" key="4">
    <source>
        <dbReference type="ARBA" id="ARBA00022679"/>
    </source>
</evidence>
<comment type="cofactor">
    <cofactor evidence="7">
        <name>dipyrromethane</name>
        <dbReference type="ChEBI" id="CHEBI:60342"/>
    </cofactor>
    <text evidence="7">Binds 1 dipyrromethane group covalently.</text>
</comment>
<evidence type="ECO:0000313" key="10">
    <source>
        <dbReference type="EMBL" id="GGI05659.1"/>
    </source>
</evidence>
<comment type="catalytic activity">
    <reaction evidence="6 7">
        <text>4 porphobilinogen + H2O = hydroxymethylbilane + 4 NH4(+)</text>
        <dbReference type="Rhea" id="RHEA:13185"/>
        <dbReference type="ChEBI" id="CHEBI:15377"/>
        <dbReference type="ChEBI" id="CHEBI:28938"/>
        <dbReference type="ChEBI" id="CHEBI:57845"/>
        <dbReference type="ChEBI" id="CHEBI:58126"/>
        <dbReference type="EC" id="2.5.1.61"/>
    </reaction>
</comment>
<evidence type="ECO:0000256" key="7">
    <source>
        <dbReference type="HAMAP-Rule" id="MF_00260"/>
    </source>
</evidence>
<dbReference type="Pfam" id="PF01379">
    <property type="entry name" value="Porphobil_deam"/>
    <property type="match status" value="1"/>
</dbReference>
<evidence type="ECO:0000256" key="3">
    <source>
        <dbReference type="ARBA" id="ARBA00011245"/>
    </source>
</evidence>
<protein>
    <recommendedName>
        <fullName evidence="7">Porphobilinogen deaminase</fullName>
        <shortName evidence="7">PBG</shortName>
        <ecNumber evidence="7">2.5.1.61</ecNumber>
    </recommendedName>
    <alternativeName>
        <fullName evidence="7">Hydroxymethylbilane synthase</fullName>
        <shortName evidence="7">HMBS</shortName>
    </alternativeName>
    <alternativeName>
        <fullName evidence="7">Pre-uroporphyrinogen synthase</fullName>
    </alternativeName>
</protein>
<keyword evidence="4 7" id="KW-0808">Transferase</keyword>
<dbReference type="InterPro" id="IPR000860">
    <property type="entry name" value="HemC"/>
</dbReference>
<reference evidence="10" key="1">
    <citation type="journal article" date="2014" name="Int. J. Syst. Evol. Microbiol.">
        <title>Complete genome sequence of Corynebacterium casei LMG S-19264T (=DSM 44701T), isolated from a smear-ripened cheese.</title>
        <authorList>
            <consortium name="US DOE Joint Genome Institute (JGI-PGF)"/>
            <person name="Walter F."/>
            <person name="Albersmeier A."/>
            <person name="Kalinowski J."/>
            <person name="Ruckert C."/>
        </authorList>
    </citation>
    <scope>NUCLEOTIDE SEQUENCE</scope>
    <source>
        <strain evidence="10">CGMCC 1.14988</strain>
    </source>
</reference>
<dbReference type="Gene3D" id="3.30.160.40">
    <property type="entry name" value="Porphobilinogen deaminase, C-terminal domain"/>
    <property type="match status" value="1"/>
</dbReference>
<keyword evidence="11" id="KW-1185">Reference proteome</keyword>
<evidence type="ECO:0000259" key="9">
    <source>
        <dbReference type="Pfam" id="PF03900"/>
    </source>
</evidence>
<dbReference type="PROSITE" id="PS00533">
    <property type="entry name" value="PORPHOBILINOGEN_DEAM"/>
    <property type="match status" value="1"/>
</dbReference>
<evidence type="ECO:0000256" key="6">
    <source>
        <dbReference type="ARBA" id="ARBA00048169"/>
    </source>
</evidence>
<dbReference type="NCBIfam" id="TIGR00212">
    <property type="entry name" value="hemC"/>
    <property type="match status" value="1"/>
</dbReference>
<comment type="function">
    <text evidence="1 7">Tetrapolymerization of the monopyrrole PBG into the hydroxymethylbilane pre-uroporphyrinogen in several discrete steps.</text>
</comment>
<dbReference type="PANTHER" id="PTHR11557">
    <property type="entry name" value="PORPHOBILINOGEN DEAMINASE"/>
    <property type="match status" value="1"/>
</dbReference>